<sequence>MSAVPEPIQGTAFFPGGLGLWIEPNSQDKEFDFPTGGCMVVGQDFNTVAAYERGRQKGSETGTSRTWQVLEKLLRGFDLQPERCFYTNAYLGLRTEGPETGRFPGSRDKGFVNRCASFFRRQLDVARPRLILMLGMEPLRMLGPRVFGIQAPRTLMACDNIFRKLRLEHGDATLVVLTHPSLYYANVWRRRYLHFGGAEAEGAMVRDAISVAGLRLLE</sequence>
<organism evidence="2 3">
    <name type="scientific">Paludibaculum fermentans</name>
    <dbReference type="NCBI Taxonomy" id="1473598"/>
    <lineage>
        <taxon>Bacteria</taxon>
        <taxon>Pseudomonadati</taxon>
        <taxon>Acidobacteriota</taxon>
        <taxon>Terriglobia</taxon>
        <taxon>Bryobacterales</taxon>
        <taxon>Bryobacteraceae</taxon>
        <taxon>Paludibaculum</taxon>
    </lineage>
</organism>
<evidence type="ECO:0000313" key="2">
    <source>
        <dbReference type="EMBL" id="QOY88529.1"/>
    </source>
</evidence>
<dbReference type="InterPro" id="IPR005122">
    <property type="entry name" value="Uracil-DNA_glycosylase-like"/>
</dbReference>
<dbReference type="Pfam" id="PF03167">
    <property type="entry name" value="UDG"/>
    <property type="match status" value="1"/>
</dbReference>
<dbReference type="KEGG" id="pfer:IRI77_00775"/>
<evidence type="ECO:0000259" key="1">
    <source>
        <dbReference type="Pfam" id="PF03167"/>
    </source>
</evidence>
<protein>
    <recommendedName>
        <fullName evidence="1">Uracil-DNA glycosylase-like domain-containing protein</fullName>
    </recommendedName>
</protein>
<name>A0A7S7NSP8_PALFE</name>
<keyword evidence="3" id="KW-1185">Reference proteome</keyword>
<dbReference type="InterPro" id="IPR036895">
    <property type="entry name" value="Uracil-DNA_glycosylase-like_sf"/>
</dbReference>
<evidence type="ECO:0000313" key="3">
    <source>
        <dbReference type="Proteomes" id="UP000593892"/>
    </source>
</evidence>
<feature type="domain" description="Uracil-DNA glycosylase-like" evidence="1">
    <location>
        <begin position="68"/>
        <end position="184"/>
    </location>
</feature>
<dbReference type="AlphaFoldDB" id="A0A7S7NSP8"/>
<proteinExistence type="predicted"/>
<dbReference type="EMBL" id="CP063849">
    <property type="protein sequence ID" value="QOY88529.1"/>
    <property type="molecule type" value="Genomic_DNA"/>
</dbReference>
<gene>
    <name evidence="2" type="ORF">IRI77_00775</name>
</gene>
<dbReference type="Gene3D" id="3.40.470.10">
    <property type="entry name" value="Uracil-DNA glycosylase-like domain"/>
    <property type="match status" value="1"/>
</dbReference>
<dbReference type="Proteomes" id="UP000593892">
    <property type="component" value="Chromosome"/>
</dbReference>
<accession>A0A7S7NSP8</accession>
<dbReference type="RefSeq" id="WP_194450191.1">
    <property type="nucleotide sequence ID" value="NZ_CP063849.1"/>
</dbReference>
<dbReference type="SUPFAM" id="SSF52141">
    <property type="entry name" value="Uracil-DNA glycosylase-like"/>
    <property type="match status" value="1"/>
</dbReference>
<reference evidence="2 3" key="1">
    <citation type="submission" date="2020-10" db="EMBL/GenBank/DDBJ databases">
        <title>Complete genome sequence of Paludibaculum fermentans P105T, a facultatively anaerobic acidobacterium capable of dissimilatory Fe(III) reduction.</title>
        <authorList>
            <person name="Dedysh S.N."/>
            <person name="Beletsky A.V."/>
            <person name="Kulichevskaya I.S."/>
            <person name="Mardanov A.V."/>
            <person name="Ravin N.V."/>
        </authorList>
    </citation>
    <scope>NUCLEOTIDE SEQUENCE [LARGE SCALE GENOMIC DNA]</scope>
    <source>
        <strain evidence="2 3">P105</strain>
    </source>
</reference>